<name>A0A0U2NFW7_9GAMM</name>
<dbReference type="OrthoDB" id="5584931at2"/>
<organism evidence="1">
    <name type="scientific">Pseudoalteromonas translucida KMM 520</name>
    <dbReference type="NCBI Taxonomy" id="1315283"/>
    <lineage>
        <taxon>Bacteria</taxon>
        <taxon>Pseudomonadati</taxon>
        <taxon>Pseudomonadota</taxon>
        <taxon>Gammaproteobacteria</taxon>
        <taxon>Alteromonadales</taxon>
        <taxon>Pseudoalteromonadaceae</taxon>
        <taxon>Pseudoalteromonas</taxon>
    </lineage>
</organism>
<evidence type="ECO:0000313" key="2">
    <source>
        <dbReference type="Proteomes" id="UP000065261"/>
    </source>
</evidence>
<dbReference type="PATRIC" id="fig|1315283.4.peg.1268"/>
<dbReference type="Proteomes" id="UP000065261">
    <property type="component" value="Chromosome I"/>
</dbReference>
<proteinExistence type="predicted"/>
<dbReference type="EMBL" id="CP011034">
    <property type="protein sequence ID" value="ALS32675.1"/>
    <property type="molecule type" value="Genomic_DNA"/>
</dbReference>
<accession>A0A0U2NFW7</accession>
<sequence>MAQLSSLIPLVRERCGGVLDQMAKDQLGRAYQKFCYESRFLARIQEIEQGQDGALVIDDEHVFVSVDFVLDANGRELKSAQDYTVSTGGKVTALGTTAKLRVFYHIAPQFMLPNEFEADNTIVNRWADAIADGAAANLSMMPNTQWTDLSKSDYFKRRFTDGYRDAFQVAIEALGEQRPTQPRVFF</sequence>
<dbReference type="RefSeq" id="WP_058373113.1">
    <property type="nucleotide sequence ID" value="NZ_CP011034.1"/>
</dbReference>
<protein>
    <submittedName>
        <fullName evidence="1">Uncharacterized protein</fullName>
    </submittedName>
</protein>
<dbReference type="KEGG" id="ptn:PTRA_a1464"/>
<evidence type="ECO:0000313" key="1">
    <source>
        <dbReference type="EMBL" id="ALS32675.1"/>
    </source>
</evidence>
<dbReference type="AlphaFoldDB" id="A0A0U2NFW7"/>
<reference evidence="1 2" key="1">
    <citation type="submission" date="2015-03" db="EMBL/GenBank/DDBJ databases">
        <authorList>
            <person name="Murphy D."/>
        </authorList>
    </citation>
    <scope>NUCLEOTIDE SEQUENCE [LARGE SCALE GENOMIC DNA]</scope>
    <source>
        <strain evidence="1 2">KMM 520</strain>
    </source>
</reference>
<gene>
    <name evidence="1" type="ORF">PTRA_a1464</name>
</gene>